<keyword evidence="1" id="KW-0808">Transferase</keyword>
<accession>A0ABS1QAY3</accession>
<dbReference type="InterPro" id="IPR020807">
    <property type="entry name" value="PKS_DH"/>
</dbReference>
<feature type="active site" description="Proton donor; for dehydratase activity" evidence="3">
    <location>
        <position position="261"/>
    </location>
</feature>
<dbReference type="EMBL" id="JAERRG010000138">
    <property type="protein sequence ID" value="MBL1121121.1"/>
    <property type="molecule type" value="Genomic_DNA"/>
</dbReference>
<dbReference type="InterPro" id="IPR055123">
    <property type="entry name" value="SpnB-like_Rossmann"/>
</dbReference>
<dbReference type="InterPro" id="IPR049551">
    <property type="entry name" value="PKS_DH_C"/>
</dbReference>
<reference evidence="5 6" key="1">
    <citation type="submission" date="2021-01" db="EMBL/GenBank/DDBJ databases">
        <title>WGS of actinomycetes isolated from Thailand.</title>
        <authorList>
            <person name="Thawai C."/>
        </authorList>
    </citation>
    <scope>NUCLEOTIDE SEQUENCE [LARGE SCALE GENOMIC DNA]</scope>
    <source>
        <strain evidence="5 6">CA3R110</strain>
    </source>
</reference>
<feature type="non-terminal residue" evidence="5">
    <location>
        <position position="1"/>
    </location>
</feature>
<dbReference type="Gene3D" id="3.30.70.3290">
    <property type="match status" value="1"/>
</dbReference>
<feature type="non-terminal residue" evidence="5">
    <location>
        <position position="503"/>
    </location>
</feature>
<feature type="domain" description="PKS/mFAS DH" evidence="4">
    <location>
        <begin position="67"/>
        <end position="335"/>
    </location>
</feature>
<keyword evidence="6" id="KW-1185">Reference proteome</keyword>
<dbReference type="InterPro" id="IPR050091">
    <property type="entry name" value="PKS_NRPS_Biosynth_Enz"/>
</dbReference>
<dbReference type="Pfam" id="PF21089">
    <property type="entry name" value="PKS_DH_N"/>
    <property type="match status" value="1"/>
</dbReference>
<dbReference type="InterPro" id="IPR036291">
    <property type="entry name" value="NAD(P)-bd_dom_sf"/>
</dbReference>
<keyword evidence="2" id="KW-0511">Multifunctional enzyme</keyword>
<evidence type="ECO:0000313" key="5">
    <source>
        <dbReference type="EMBL" id="MBL1121121.1"/>
    </source>
</evidence>
<protein>
    <submittedName>
        <fullName evidence="5">Polyketide synthase dehydratase domain-containing protein</fullName>
    </submittedName>
</protein>
<evidence type="ECO:0000256" key="3">
    <source>
        <dbReference type="PROSITE-ProRule" id="PRU01363"/>
    </source>
</evidence>
<dbReference type="InterPro" id="IPR049900">
    <property type="entry name" value="PKS_mFAS_DH"/>
</dbReference>
<proteinExistence type="predicted"/>
<evidence type="ECO:0000313" key="6">
    <source>
        <dbReference type="Proteomes" id="UP000621510"/>
    </source>
</evidence>
<feature type="active site" description="Proton acceptor; for dehydratase activity" evidence="3">
    <location>
        <position position="99"/>
    </location>
</feature>
<organism evidence="5 6">
    <name type="scientific">Streptomyces endocoffeicus</name>
    <dbReference type="NCBI Taxonomy" id="2898945"/>
    <lineage>
        <taxon>Bacteria</taxon>
        <taxon>Bacillati</taxon>
        <taxon>Actinomycetota</taxon>
        <taxon>Actinomycetes</taxon>
        <taxon>Kitasatosporales</taxon>
        <taxon>Streptomycetaceae</taxon>
        <taxon>Streptomyces</taxon>
    </lineage>
</organism>
<evidence type="ECO:0000256" key="2">
    <source>
        <dbReference type="ARBA" id="ARBA00023268"/>
    </source>
</evidence>
<dbReference type="Gene3D" id="3.10.129.110">
    <property type="entry name" value="Polyketide synthase dehydratase"/>
    <property type="match status" value="1"/>
</dbReference>
<dbReference type="RefSeq" id="WP_201858849.1">
    <property type="nucleotide sequence ID" value="NZ_JAERRG010000138.1"/>
</dbReference>
<evidence type="ECO:0000256" key="1">
    <source>
        <dbReference type="ARBA" id="ARBA00022679"/>
    </source>
</evidence>
<dbReference type="PANTHER" id="PTHR43775">
    <property type="entry name" value="FATTY ACID SYNTHASE"/>
    <property type="match status" value="1"/>
</dbReference>
<dbReference type="PROSITE" id="PS52019">
    <property type="entry name" value="PKS_MFAS_DH"/>
    <property type="match status" value="1"/>
</dbReference>
<comment type="caution">
    <text evidence="5">The sequence shown here is derived from an EMBL/GenBank/DDBJ whole genome shotgun (WGS) entry which is preliminary data.</text>
</comment>
<dbReference type="InterPro" id="IPR042104">
    <property type="entry name" value="PKS_dehydratase_sf"/>
</dbReference>
<sequence>QEETYTVVTALARLHAHGIAVDWAAFFARTGARVTDLPTYAFQRQRYWQLEESSGDVTAAGLEVAEHPLLGATVTVAGSKDVVLTGRLSVQTQPWLADHRILDRVLLAGTGFVELALRAGDQVGCETVEELTIQAPLVLPAHGGVQVQVVVGVADEAGGCPVSIHSRAEDADGPWTLHATGRLVSEAPMPSFDLSAWPPPGAEPVSLDGFYDGLVDVGLDYGPTFRGLRNAWRLGDDIYSEIAAPEGAEAGRYGMHPALLDAALHTVALTDVEEAALPFAWSNITLGVAGASSLRVRVTSVGNNEVAVSVADDFGSPVMSVGSLVSRTVSSDQLAASDVSSAFHDSLFRTEWQPVSVSAVSSLDWKSWEDVSDAGSTPGVVVLRVGGEDARTLTGRVLEVLQSWFAGDRFVGSRLVVLTRGAVSVGGADVMDLGGAAVWGLVRSAQSEHPGAGVIVADGELGDVPLVVACGEPQVVVRDGVAHVGRLVRVPGGSVGVGGSVFD</sequence>
<name>A0ABS1QAY3_9ACTN</name>
<dbReference type="SUPFAM" id="SSF51735">
    <property type="entry name" value="NAD(P)-binding Rossmann-fold domains"/>
    <property type="match status" value="1"/>
</dbReference>
<dbReference type="Proteomes" id="UP000621510">
    <property type="component" value="Unassembled WGS sequence"/>
</dbReference>
<dbReference type="PANTHER" id="PTHR43775:SF51">
    <property type="entry name" value="INACTIVE PHENOLPHTHIOCEROL SYNTHESIS POLYKETIDE SYNTHASE TYPE I PKS1-RELATED"/>
    <property type="match status" value="1"/>
</dbReference>
<gene>
    <name evidence="5" type="ORF">JK364_54225</name>
</gene>
<evidence type="ECO:0000259" key="4">
    <source>
        <dbReference type="PROSITE" id="PS52019"/>
    </source>
</evidence>
<dbReference type="Pfam" id="PF22953">
    <property type="entry name" value="SpnB_Rossmann"/>
    <property type="match status" value="1"/>
</dbReference>
<dbReference type="Pfam" id="PF14765">
    <property type="entry name" value="PS-DH"/>
    <property type="match status" value="1"/>
</dbReference>
<feature type="region of interest" description="N-terminal hotdog fold" evidence="3">
    <location>
        <begin position="67"/>
        <end position="190"/>
    </location>
</feature>
<dbReference type="SMART" id="SM00826">
    <property type="entry name" value="PKS_DH"/>
    <property type="match status" value="1"/>
</dbReference>
<dbReference type="Gene3D" id="3.40.50.11460">
    <property type="match status" value="1"/>
</dbReference>
<dbReference type="InterPro" id="IPR049552">
    <property type="entry name" value="PKS_DH_N"/>
</dbReference>
<feature type="region of interest" description="C-terminal hotdog fold" evidence="3">
    <location>
        <begin position="202"/>
        <end position="335"/>
    </location>
</feature>